<keyword evidence="3" id="KW-1185">Reference proteome</keyword>
<feature type="transmembrane region" description="Helical" evidence="1">
    <location>
        <begin position="441"/>
        <end position="466"/>
    </location>
</feature>
<keyword evidence="1" id="KW-0472">Membrane</keyword>
<evidence type="ECO:0000256" key="1">
    <source>
        <dbReference type="SAM" id="Phobius"/>
    </source>
</evidence>
<dbReference type="PANTHER" id="PTHR31170">
    <property type="entry name" value="BNAC04G53230D PROTEIN"/>
    <property type="match status" value="1"/>
</dbReference>
<gene>
    <name evidence="2" type="ORF">SAY86_002372</name>
</gene>
<reference evidence="2 3" key="1">
    <citation type="journal article" date="2023" name="Hortic Res">
        <title>Pangenome of water caltrop reveals structural variations and asymmetric subgenome divergence after allopolyploidization.</title>
        <authorList>
            <person name="Zhang X."/>
            <person name="Chen Y."/>
            <person name="Wang L."/>
            <person name="Yuan Y."/>
            <person name="Fang M."/>
            <person name="Shi L."/>
            <person name="Lu R."/>
            <person name="Comes H.P."/>
            <person name="Ma Y."/>
            <person name="Chen Y."/>
            <person name="Huang G."/>
            <person name="Zhou Y."/>
            <person name="Zheng Z."/>
            <person name="Qiu Y."/>
        </authorList>
    </citation>
    <scope>NUCLEOTIDE SEQUENCE [LARGE SCALE GENOMIC DNA]</scope>
    <source>
        <strain evidence="2">F231</strain>
    </source>
</reference>
<organism evidence="2 3">
    <name type="scientific">Trapa natans</name>
    <name type="common">Water chestnut</name>
    <dbReference type="NCBI Taxonomy" id="22666"/>
    <lineage>
        <taxon>Eukaryota</taxon>
        <taxon>Viridiplantae</taxon>
        <taxon>Streptophyta</taxon>
        <taxon>Embryophyta</taxon>
        <taxon>Tracheophyta</taxon>
        <taxon>Spermatophyta</taxon>
        <taxon>Magnoliopsida</taxon>
        <taxon>eudicotyledons</taxon>
        <taxon>Gunneridae</taxon>
        <taxon>Pentapetalae</taxon>
        <taxon>rosids</taxon>
        <taxon>malvids</taxon>
        <taxon>Myrtales</taxon>
        <taxon>Lythraceae</taxon>
        <taxon>Trapa</taxon>
    </lineage>
</organism>
<accession>A0AAN7LD57</accession>
<dbReference type="PANTHER" id="PTHR31170:SF21">
    <property type="match status" value="1"/>
</dbReference>
<keyword evidence="1" id="KW-0812">Transmembrane</keyword>
<dbReference type="Proteomes" id="UP001346149">
    <property type="component" value="Unassembled WGS sequence"/>
</dbReference>
<name>A0AAN7LD57_TRANT</name>
<evidence type="ECO:0000313" key="3">
    <source>
        <dbReference type="Proteomes" id="UP001346149"/>
    </source>
</evidence>
<dbReference type="InterPro" id="IPR004158">
    <property type="entry name" value="DUF247_pln"/>
</dbReference>
<comment type="caution">
    <text evidence="2">The sequence shown here is derived from an EMBL/GenBank/DDBJ whole genome shotgun (WGS) entry which is preliminary data.</text>
</comment>
<dbReference type="AlphaFoldDB" id="A0AAN7LD57"/>
<proteinExistence type="predicted"/>
<sequence>MQNGGASAQSHQQGVSFTVDPDRMSELEGHITELPTLLSRTAGRSSCCCIFRVPPSLLEINPRAYQPHIVSIGPFYHGNDRFKMIQEHKWRFLGDLIDRTGTQSRPRKVSIADLFQIITPMEESIRDCYSEPLKFDSRDLMEMIVLDGCFIIELFCKVGRIVPTEVDEPLFNMAWILPFLMRDLLRLENQIPYFVLKSLFALCVGNFSIAVTNIDSSSNTNSTEDNISSSSLAKLALVFFNYMVQRPVKVLEKYYDSEGKHLLDLFRLTYVSPSQEEVPRKRSKFLRLIQSAKKLHLAGVKFEPRKTESFLDIDFKDGVLKIPVLTIDDFSSSLFLNFVAYEQCYIHCSKYVTAYATFMGCLINTPGDAGLLCDHKIVENYFGTDDEVARFFNNVGKDVAFDIHRNYLSTVFEEVNEYYRNNWHVRWAEFKHRYFDTPWSFISALAALLLLILTTIQAFFAAYAYFIPPNK</sequence>
<evidence type="ECO:0000313" key="2">
    <source>
        <dbReference type="EMBL" id="KAK4785683.1"/>
    </source>
</evidence>
<keyword evidence="1" id="KW-1133">Transmembrane helix</keyword>
<dbReference type="EMBL" id="JAXQNO010000013">
    <property type="protein sequence ID" value="KAK4785683.1"/>
    <property type="molecule type" value="Genomic_DNA"/>
</dbReference>
<protein>
    <submittedName>
        <fullName evidence="2">Uncharacterized protein</fullName>
    </submittedName>
</protein>
<dbReference type="Pfam" id="PF03140">
    <property type="entry name" value="DUF247"/>
    <property type="match status" value="1"/>
</dbReference>